<reference evidence="2" key="1">
    <citation type="submission" date="2016-01" db="EMBL/GenBank/DDBJ databases">
        <authorList>
            <person name="Peeters C."/>
        </authorList>
    </citation>
    <scope>NUCLEOTIDE SEQUENCE</scope>
    <source>
        <strain evidence="2">LMG 29321</strain>
    </source>
</reference>
<protein>
    <recommendedName>
        <fullName evidence="4">Transmembrane protein</fullName>
    </recommendedName>
</protein>
<dbReference type="RefSeq" id="WP_062611498.1">
    <property type="nucleotide sequence ID" value="NZ_FCOX02000076.1"/>
</dbReference>
<evidence type="ECO:0000313" key="2">
    <source>
        <dbReference type="EMBL" id="SAL05205.1"/>
    </source>
</evidence>
<keyword evidence="1" id="KW-1133">Transmembrane helix</keyword>
<sequence length="133" mass="15400">MKTEKYELLVVMLFVDAYAIVAAIFAWHCWHHERTLGLQFWSLMFPLSFYMTGRMIGECRALILPPLLCIAWLVAVGVAPLYLSLSAVRATWHCAQAWRRRAPRATNVLPRPYVPVQGTRAQAPARRYDEPRW</sequence>
<dbReference type="OrthoDB" id="9104318at2"/>
<evidence type="ECO:0000313" key="3">
    <source>
        <dbReference type="Proteomes" id="UP000071859"/>
    </source>
</evidence>
<dbReference type="EMBL" id="FCOX02000076">
    <property type="protein sequence ID" value="SAL05205.1"/>
    <property type="molecule type" value="Genomic_DNA"/>
</dbReference>
<proteinExistence type="predicted"/>
<organism evidence="2 3">
    <name type="scientific">Caballeronia calidae</name>
    <dbReference type="NCBI Taxonomy" id="1777139"/>
    <lineage>
        <taxon>Bacteria</taxon>
        <taxon>Pseudomonadati</taxon>
        <taxon>Pseudomonadota</taxon>
        <taxon>Betaproteobacteria</taxon>
        <taxon>Burkholderiales</taxon>
        <taxon>Burkholderiaceae</taxon>
        <taxon>Caballeronia</taxon>
    </lineage>
</organism>
<comment type="caution">
    <text evidence="2">The sequence shown here is derived from an EMBL/GenBank/DDBJ whole genome shotgun (WGS) entry which is preliminary data.</text>
</comment>
<dbReference type="AlphaFoldDB" id="A0A158EEA6"/>
<keyword evidence="1" id="KW-0472">Membrane</keyword>
<gene>
    <name evidence="2" type="ORF">AWB78_07357</name>
</gene>
<dbReference type="Proteomes" id="UP000071859">
    <property type="component" value="Unassembled WGS sequence"/>
</dbReference>
<feature type="transmembrane region" description="Helical" evidence="1">
    <location>
        <begin position="6"/>
        <end position="26"/>
    </location>
</feature>
<keyword evidence="3" id="KW-1185">Reference proteome</keyword>
<evidence type="ECO:0008006" key="4">
    <source>
        <dbReference type="Google" id="ProtNLM"/>
    </source>
</evidence>
<accession>A0A158EEA6</accession>
<name>A0A158EEA6_9BURK</name>
<evidence type="ECO:0000256" key="1">
    <source>
        <dbReference type="SAM" id="Phobius"/>
    </source>
</evidence>
<keyword evidence="1" id="KW-0812">Transmembrane</keyword>
<feature type="transmembrane region" description="Helical" evidence="1">
    <location>
        <begin position="63"/>
        <end position="83"/>
    </location>
</feature>